<dbReference type="AlphaFoldDB" id="A0A1F7VE18"/>
<sequence>MDAIFALKHKEDLEKVVTMGVLLDYTDTVLLPGIERIVGESQKQMTIEMGKSENRMMDYIDRRIEEVHIEIGKSETRVMEHIDRRLTDFSTDLFKRLEQKFQTERQFKDKVVELFKRHNIGTSEDLAFLDGLVKGGW</sequence>
<evidence type="ECO:0000313" key="2">
    <source>
        <dbReference type="Proteomes" id="UP000176678"/>
    </source>
</evidence>
<accession>A0A1F7VE18</accession>
<proteinExistence type="predicted"/>
<evidence type="ECO:0000313" key="1">
    <source>
        <dbReference type="EMBL" id="OGL88681.1"/>
    </source>
</evidence>
<name>A0A1F7VE18_9BACT</name>
<reference evidence="1 2" key="1">
    <citation type="journal article" date="2016" name="Nat. Commun.">
        <title>Thousands of microbial genomes shed light on interconnected biogeochemical processes in an aquifer system.</title>
        <authorList>
            <person name="Anantharaman K."/>
            <person name="Brown C.T."/>
            <person name="Hug L.A."/>
            <person name="Sharon I."/>
            <person name="Castelle C.J."/>
            <person name="Probst A.J."/>
            <person name="Thomas B.C."/>
            <person name="Singh A."/>
            <person name="Wilkins M.J."/>
            <person name="Karaoz U."/>
            <person name="Brodie E.L."/>
            <person name="Williams K.H."/>
            <person name="Hubbard S.S."/>
            <person name="Banfield J.F."/>
        </authorList>
    </citation>
    <scope>NUCLEOTIDE SEQUENCE [LARGE SCALE GENOMIC DNA]</scope>
</reference>
<protein>
    <submittedName>
        <fullName evidence="1">Uncharacterized protein</fullName>
    </submittedName>
</protein>
<organism evidence="1 2">
    <name type="scientific">Candidatus Uhrbacteria bacterium RIFCSPLOWO2_02_FULL_51_9</name>
    <dbReference type="NCBI Taxonomy" id="1802410"/>
    <lineage>
        <taxon>Bacteria</taxon>
        <taxon>Candidatus Uhriibacteriota</taxon>
    </lineage>
</organism>
<dbReference type="EMBL" id="MGES01000032">
    <property type="protein sequence ID" value="OGL88681.1"/>
    <property type="molecule type" value="Genomic_DNA"/>
</dbReference>
<dbReference type="Proteomes" id="UP000176678">
    <property type="component" value="Unassembled WGS sequence"/>
</dbReference>
<gene>
    <name evidence="1" type="ORF">A3H75_02960</name>
</gene>
<comment type="caution">
    <text evidence="1">The sequence shown here is derived from an EMBL/GenBank/DDBJ whole genome shotgun (WGS) entry which is preliminary data.</text>
</comment>